<accession>A0A329M2R3</accession>
<dbReference type="Pfam" id="PF12833">
    <property type="entry name" value="HTH_18"/>
    <property type="match status" value="1"/>
</dbReference>
<keyword evidence="3" id="KW-0804">Transcription</keyword>
<evidence type="ECO:0000256" key="2">
    <source>
        <dbReference type="ARBA" id="ARBA00023125"/>
    </source>
</evidence>
<keyword evidence="1" id="KW-0805">Transcription regulation</keyword>
<gene>
    <name evidence="5" type="ORF">DQG23_31760</name>
</gene>
<dbReference type="RefSeq" id="WP_113035048.1">
    <property type="nucleotide sequence ID" value="NZ_QMFB01000026.1"/>
</dbReference>
<dbReference type="PROSITE" id="PS00041">
    <property type="entry name" value="HTH_ARAC_FAMILY_1"/>
    <property type="match status" value="1"/>
</dbReference>
<dbReference type="Gene3D" id="1.10.10.60">
    <property type="entry name" value="Homeodomain-like"/>
    <property type="match status" value="2"/>
</dbReference>
<dbReference type="InterPro" id="IPR009057">
    <property type="entry name" value="Homeodomain-like_sf"/>
</dbReference>
<dbReference type="OrthoDB" id="249627at2"/>
<comment type="caution">
    <text evidence="5">The sequence shown here is derived from an EMBL/GenBank/DDBJ whole genome shotgun (WGS) entry which is preliminary data.</text>
</comment>
<dbReference type="PROSITE" id="PS01124">
    <property type="entry name" value="HTH_ARAC_FAMILY_2"/>
    <property type="match status" value="1"/>
</dbReference>
<proteinExistence type="predicted"/>
<dbReference type="AlphaFoldDB" id="A0A329M2R3"/>
<dbReference type="PANTHER" id="PTHR43280:SF28">
    <property type="entry name" value="HTH-TYPE TRANSCRIPTIONAL ACTIVATOR RHAS"/>
    <property type="match status" value="1"/>
</dbReference>
<evidence type="ECO:0000313" key="5">
    <source>
        <dbReference type="EMBL" id="RAV14465.1"/>
    </source>
</evidence>
<reference evidence="5 6" key="1">
    <citation type="journal article" date="2009" name="Int. J. Syst. Evol. Microbiol.">
        <title>Paenibacillus contaminans sp. nov., isolated from a contaminated laboratory plate.</title>
        <authorList>
            <person name="Chou J.H."/>
            <person name="Lee J.H."/>
            <person name="Lin M.C."/>
            <person name="Chang P.S."/>
            <person name="Arun A.B."/>
            <person name="Young C.C."/>
            <person name="Chen W.M."/>
        </authorList>
    </citation>
    <scope>NUCLEOTIDE SEQUENCE [LARGE SCALE GENOMIC DNA]</scope>
    <source>
        <strain evidence="5 6">CKOBP-6</strain>
    </source>
</reference>
<dbReference type="EMBL" id="QMFB01000026">
    <property type="protein sequence ID" value="RAV14465.1"/>
    <property type="molecule type" value="Genomic_DNA"/>
</dbReference>
<name>A0A329M2R3_9BACL</name>
<dbReference type="GO" id="GO:0043565">
    <property type="term" value="F:sequence-specific DNA binding"/>
    <property type="evidence" value="ECO:0007669"/>
    <property type="project" value="InterPro"/>
</dbReference>
<keyword evidence="6" id="KW-1185">Reference proteome</keyword>
<dbReference type="Proteomes" id="UP000250369">
    <property type="component" value="Unassembled WGS sequence"/>
</dbReference>
<dbReference type="InterPro" id="IPR011051">
    <property type="entry name" value="RmlC_Cupin_sf"/>
</dbReference>
<sequence length="297" mass="35154">MAVKRFPRTSLTEYITIRQIVSFHYFEFSKDFMFDGEKHNFWEFVYVDRGEVEALAETDVYLLKQGDIIFHKPNEHHNLRANRKIAPNVMIVSFVCHSPAMSVFENKIFSLNSEQQHLLVQILKSGFAAFVPPFDDPRNHQLHRNPEAHGSAEQLLKIHLELLMIRLLEHAEVHQKRNRLSGEVKQQSDRELIKEVIAYMEQHVFQNIRIERICKIFNISRSNALSIFKEKTGQSMMQYFRRLKIEQAKRMIRENTHNMTEIADLLNYSSVHSFSRQFKTNVQMSPIEYARMIKAKM</sequence>
<evidence type="ECO:0000256" key="1">
    <source>
        <dbReference type="ARBA" id="ARBA00023015"/>
    </source>
</evidence>
<organism evidence="5 6">
    <name type="scientific">Paenibacillus contaminans</name>
    <dbReference type="NCBI Taxonomy" id="450362"/>
    <lineage>
        <taxon>Bacteria</taxon>
        <taxon>Bacillati</taxon>
        <taxon>Bacillota</taxon>
        <taxon>Bacilli</taxon>
        <taxon>Bacillales</taxon>
        <taxon>Paenibacillaceae</taxon>
        <taxon>Paenibacillus</taxon>
    </lineage>
</organism>
<evidence type="ECO:0000259" key="4">
    <source>
        <dbReference type="PROSITE" id="PS01124"/>
    </source>
</evidence>
<feature type="domain" description="HTH araC/xylS-type" evidence="4">
    <location>
        <begin position="194"/>
        <end position="292"/>
    </location>
</feature>
<dbReference type="GO" id="GO:0003700">
    <property type="term" value="F:DNA-binding transcription factor activity"/>
    <property type="evidence" value="ECO:0007669"/>
    <property type="project" value="InterPro"/>
</dbReference>
<dbReference type="InterPro" id="IPR018060">
    <property type="entry name" value="HTH_AraC"/>
</dbReference>
<evidence type="ECO:0000313" key="6">
    <source>
        <dbReference type="Proteomes" id="UP000250369"/>
    </source>
</evidence>
<protein>
    <submittedName>
        <fullName evidence="5">AraC family transcriptional regulator</fullName>
    </submittedName>
</protein>
<dbReference type="InterPro" id="IPR003313">
    <property type="entry name" value="AraC-bd"/>
</dbReference>
<dbReference type="Gene3D" id="2.60.120.10">
    <property type="entry name" value="Jelly Rolls"/>
    <property type="match status" value="1"/>
</dbReference>
<evidence type="ECO:0000256" key="3">
    <source>
        <dbReference type="ARBA" id="ARBA00023163"/>
    </source>
</evidence>
<dbReference type="SUPFAM" id="SSF51182">
    <property type="entry name" value="RmlC-like cupins"/>
    <property type="match status" value="1"/>
</dbReference>
<dbReference type="Pfam" id="PF02311">
    <property type="entry name" value="AraC_binding"/>
    <property type="match status" value="1"/>
</dbReference>
<dbReference type="InterPro" id="IPR014710">
    <property type="entry name" value="RmlC-like_jellyroll"/>
</dbReference>
<dbReference type="SUPFAM" id="SSF46689">
    <property type="entry name" value="Homeodomain-like"/>
    <property type="match status" value="2"/>
</dbReference>
<dbReference type="SMART" id="SM00342">
    <property type="entry name" value="HTH_ARAC"/>
    <property type="match status" value="1"/>
</dbReference>
<keyword evidence="2" id="KW-0238">DNA-binding</keyword>
<dbReference type="PANTHER" id="PTHR43280">
    <property type="entry name" value="ARAC-FAMILY TRANSCRIPTIONAL REGULATOR"/>
    <property type="match status" value="1"/>
</dbReference>
<dbReference type="InterPro" id="IPR018062">
    <property type="entry name" value="HTH_AraC-typ_CS"/>
</dbReference>